<comment type="caution">
    <text evidence="3">The sequence shown here is derived from an EMBL/GenBank/DDBJ whole genome shotgun (WGS) entry which is preliminary data.</text>
</comment>
<reference evidence="3" key="1">
    <citation type="submission" date="2018-07" db="EMBL/GenBank/DDBJ databases">
        <authorList>
            <person name="Ashton P.M."/>
            <person name="Dallman T."/>
            <person name="Nair S."/>
            <person name="De Pinna E."/>
            <person name="Peters T."/>
            <person name="Grant K."/>
        </authorList>
    </citation>
    <scope>NUCLEOTIDE SEQUENCE</scope>
    <source>
        <strain evidence="3">363642</strain>
    </source>
</reference>
<protein>
    <submittedName>
        <fullName evidence="3">Mobilization protein MobX</fullName>
    </submittedName>
</protein>
<organism evidence="3">
    <name type="scientific">Salmonella enteritidis</name>
    <dbReference type="NCBI Taxonomy" id="149539"/>
    <lineage>
        <taxon>Bacteria</taxon>
        <taxon>Pseudomonadati</taxon>
        <taxon>Pseudomonadota</taxon>
        <taxon>Gammaproteobacteria</taxon>
        <taxon>Enterobacterales</taxon>
        <taxon>Enterobacteriaceae</taxon>
        <taxon>Salmonella</taxon>
    </lineage>
</organism>
<feature type="transmembrane region" description="Helical" evidence="2">
    <location>
        <begin position="117"/>
        <end position="139"/>
    </location>
</feature>
<name>A0A636FBW6_SALEN</name>
<keyword evidence="1" id="KW-0175">Coiled coil</keyword>
<accession>A0A636FBW6</accession>
<proteinExistence type="predicted"/>
<evidence type="ECO:0000256" key="1">
    <source>
        <dbReference type="SAM" id="Coils"/>
    </source>
</evidence>
<feature type="coiled-coil region" evidence="1">
    <location>
        <begin position="15"/>
        <end position="42"/>
    </location>
</feature>
<gene>
    <name evidence="3" type="ORF">CC678_22875</name>
</gene>
<dbReference type="EMBL" id="AAMJNZ010000048">
    <property type="protein sequence ID" value="EDI0143208.1"/>
    <property type="molecule type" value="Genomic_DNA"/>
</dbReference>
<dbReference type="AlphaFoldDB" id="A0A636FBW6"/>
<keyword evidence="2" id="KW-0472">Membrane</keyword>
<sequence>MSDDIKQIAALIGHHQALEKRVTSLTEQFQEASTQLQRQSETLSRVIRELDSASGNMTETVKKSVNDALTQVEKELKQAGLTQQKPATDALNQAADTAKAMIHEMRSEMSRYTWKSAIYLVLTILFVLASCMTAFTWFMNDGYSQIAEMQRMEAVWQKKAPLADISRCDGKPCVKVDTHTSYGDKENTWMIIKK</sequence>
<evidence type="ECO:0000256" key="2">
    <source>
        <dbReference type="SAM" id="Phobius"/>
    </source>
</evidence>
<keyword evidence="2" id="KW-0812">Transmembrane</keyword>
<keyword evidence="2" id="KW-1133">Transmembrane helix</keyword>
<evidence type="ECO:0000313" key="3">
    <source>
        <dbReference type="EMBL" id="EDI0143208.1"/>
    </source>
</evidence>